<dbReference type="RefSeq" id="XP_012333240.1">
    <property type="nucleotide sequence ID" value="XM_012477817.1"/>
</dbReference>
<accession>A0A0D9QTL2</accession>
<gene>
    <name evidence="2" type="ORF">AK88_00166</name>
</gene>
<evidence type="ECO:0008006" key="4">
    <source>
        <dbReference type="Google" id="ProtNLM"/>
    </source>
</evidence>
<organism evidence="2 3">
    <name type="scientific">Plasmodium fragile</name>
    <dbReference type="NCBI Taxonomy" id="5857"/>
    <lineage>
        <taxon>Eukaryota</taxon>
        <taxon>Sar</taxon>
        <taxon>Alveolata</taxon>
        <taxon>Apicomplexa</taxon>
        <taxon>Aconoidasida</taxon>
        <taxon>Haemosporida</taxon>
        <taxon>Plasmodiidae</taxon>
        <taxon>Plasmodium</taxon>
        <taxon>Plasmodium (Plasmodium)</taxon>
    </lineage>
</organism>
<feature type="compositionally biased region" description="Low complexity" evidence="1">
    <location>
        <begin position="1"/>
        <end position="20"/>
    </location>
</feature>
<proteinExistence type="predicted"/>
<dbReference type="GeneID" id="24265480"/>
<sequence>MGGDNGHSSSPASSSNHDSPGTNVSSTLDLPIDSDGTDPCPPHDPDPWSCMHTIQLERDPCPPNKDDPWSCMESIQLDAEHNAHSNHRDANSAHHWHTHWIPWIDRNKDILRACTTQPWFNALKSEWKQHVRQHATDEVSGQRELGEAATLPMKKPRLWKAWVAQQHRQMCMHKEQWFQHLLNNVEEDTESQKGQAPIVEEDLEVEQLMAAADMLQVRDVPCTHLHQQLYMTKRLTAKTWILILALVIEDSELERTMQDRELYVDDLLEKL</sequence>
<dbReference type="OrthoDB" id="383264at2759"/>
<reference evidence="2 3" key="1">
    <citation type="submission" date="2014-03" db="EMBL/GenBank/DDBJ databases">
        <title>The Genome Sequence of Plasmodium fragile nilgiri.</title>
        <authorList>
            <consortium name="The Broad Institute Genomics Platform"/>
            <consortium name="The Broad Institute Genome Sequencing Center for Infectious Disease"/>
            <person name="Neafsey D."/>
            <person name="Duraisingh M."/>
            <person name="Young S.K."/>
            <person name="Zeng Q."/>
            <person name="Gargeya S."/>
            <person name="Abouelleil A."/>
            <person name="Alvarado L."/>
            <person name="Chapman S.B."/>
            <person name="Gainer-Dewar J."/>
            <person name="Goldberg J."/>
            <person name="Griggs A."/>
            <person name="Gujja S."/>
            <person name="Hansen M."/>
            <person name="Howarth C."/>
            <person name="Imamovic A."/>
            <person name="Larimer J."/>
            <person name="Pearson M."/>
            <person name="Poon T.W."/>
            <person name="Priest M."/>
            <person name="Roberts A."/>
            <person name="Saif S."/>
            <person name="Shea T."/>
            <person name="Sykes S."/>
            <person name="Wortman J."/>
            <person name="Nusbaum C."/>
            <person name="Birren B."/>
        </authorList>
    </citation>
    <scope>NUCLEOTIDE SEQUENCE [LARGE SCALE GENOMIC DNA]</scope>
    <source>
        <strain evidence="3">nilgiri</strain>
    </source>
</reference>
<evidence type="ECO:0000313" key="2">
    <source>
        <dbReference type="EMBL" id="KJP90318.1"/>
    </source>
</evidence>
<evidence type="ECO:0000256" key="1">
    <source>
        <dbReference type="SAM" id="MobiDB-lite"/>
    </source>
</evidence>
<dbReference type="Proteomes" id="UP000054561">
    <property type="component" value="Unassembled WGS sequence"/>
</dbReference>
<dbReference type="AlphaFoldDB" id="A0A0D9QTL2"/>
<name>A0A0D9QTL2_PLAFR</name>
<protein>
    <recommendedName>
        <fullName evidence="4">Schizont-infected cell agglutination C-terminal domain-containing protein</fullName>
    </recommendedName>
</protein>
<keyword evidence="3" id="KW-1185">Reference proteome</keyword>
<evidence type="ECO:0000313" key="3">
    <source>
        <dbReference type="Proteomes" id="UP000054561"/>
    </source>
</evidence>
<dbReference type="VEuPathDB" id="PlasmoDB:AK88_00166"/>
<dbReference type="EMBL" id="KQ001645">
    <property type="protein sequence ID" value="KJP90318.1"/>
    <property type="molecule type" value="Genomic_DNA"/>
</dbReference>
<feature type="region of interest" description="Disordered" evidence="1">
    <location>
        <begin position="1"/>
        <end position="46"/>
    </location>
</feature>